<sequence length="92" mass="10567">MVRKFIWGNSSGGKKLTLVSWKSRALFKIWPLLCENIFWFVRNGNKIRCWSDNWISGVGPLVNQIPSYGNLDVECTLKNLVNTNGSWDLGMF</sequence>
<reference evidence="2" key="1">
    <citation type="journal article" date="2019" name="Plant Biotechnol. J.">
        <title>Genome sequencing of the Australian wild diploid species Gossypium australe highlights disease resistance and delayed gland morphogenesis.</title>
        <authorList>
            <person name="Cai Y."/>
            <person name="Cai X."/>
            <person name="Wang Q."/>
            <person name="Wang P."/>
            <person name="Zhang Y."/>
            <person name="Cai C."/>
            <person name="Xu Y."/>
            <person name="Wang K."/>
            <person name="Zhou Z."/>
            <person name="Wang C."/>
            <person name="Geng S."/>
            <person name="Li B."/>
            <person name="Dong Q."/>
            <person name="Hou Y."/>
            <person name="Wang H."/>
            <person name="Ai P."/>
            <person name="Liu Z."/>
            <person name="Yi F."/>
            <person name="Sun M."/>
            <person name="An G."/>
            <person name="Cheng J."/>
            <person name="Zhang Y."/>
            <person name="Shi Q."/>
            <person name="Xie Y."/>
            <person name="Shi X."/>
            <person name="Chang Y."/>
            <person name="Huang F."/>
            <person name="Chen Y."/>
            <person name="Hong S."/>
            <person name="Mi L."/>
            <person name="Sun Q."/>
            <person name="Zhang L."/>
            <person name="Zhou B."/>
            <person name="Peng R."/>
            <person name="Zhang X."/>
            <person name="Liu F."/>
        </authorList>
    </citation>
    <scope>NUCLEOTIDE SEQUENCE [LARGE SCALE GENOMIC DNA]</scope>
    <source>
        <strain evidence="2">cv. PA1801</strain>
    </source>
</reference>
<accession>A0A5B6WIU0</accession>
<dbReference type="Proteomes" id="UP000325315">
    <property type="component" value="Unassembled WGS sequence"/>
</dbReference>
<proteinExistence type="predicted"/>
<protein>
    <submittedName>
        <fullName evidence="1">Uncharacterized protein</fullName>
    </submittedName>
</protein>
<dbReference type="OrthoDB" id="1000431at2759"/>
<dbReference type="AlphaFoldDB" id="A0A5B6WIU0"/>
<evidence type="ECO:0000313" key="2">
    <source>
        <dbReference type="Proteomes" id="UP000325315"/>
    </source>
</evidence>
<comment type="caution">
    <text evidence="1">The sequence shown here is derived from an EMBL/GenBank/DDBJ whole genome shotgun (WGS) entry which is preliminary data.</text>
</comment>
<organism evidence="1 2">
    <name type="scientific">Gossypium australe</name>
    <dbReference type="NCBI Taxonomy" id="47621"/>
    <lineage>
        <taxon>Eukaryota</taxon>
        <taxon>Viridiplantae</taxon>
        <taxon>Streptophyta</taxon>
        <taxon>Embryophyta</taxon>
        <taxon>Tracheophyta</taxon>
        <taxon>Spermatophyta</taxon>
        <taxon>Magnoliopsida</taxon>
        <taxon>eudicotyledons</taxon>
        <taxon>Gunneridae</taxon>
        <taxon>Pentapetalae</taxon>
        <taxon>rosids</taxon>
        <taxon>malvids</taxon>
        <taxon>Malvales</taxon>
        <taxon>Malvaceae</taxon>
        <taxon>Malvoideae</taxon>
        <taxon>Gossypium</taxon>
    </lineage>
</organism>
<dbReference type="EMBL" id="SMMG02000003">
    <property type="protein sequence ID" value="KAA3481580.1"/>
    <property type="molecule type" value="Genomic_DNA"/>
</dbReference>
<keyword evidence="2" id="KW-1185">Reference proteome</keyword>
<evidence type="ECO:0000313" key="1">
    <source>
        <dbReference type="EMBL" id="KAA3481580.1"/>
    </source>
</evidence>
<name>A0A5B6WIU0_9ROSI</name>
<gene>
    <name evidence="1" type="ORF">EPI10_021938</name>
</gene>